<keyword evidence="2" id="KW-0489">Methyltransferase</keyword>
<dbReference type="EMBL" id="JAFKCU010000001">
    <property type="protein sequence ID" value="MBN7814506.1"/>
    <property type="molecule type" value="Genomic_DNA"/>
</dbReference>
<dbReference type="InterPro" id="IPR029063">
    <property type="entry name" value="SAM-dependent_MTases_sf"/>
</dbReference>
<dbReference type="PANTHER" id="PTHR43861">
    <property type="entry name" value="TRANS-ACONITATE 2-METHYLTRANSFERASE-RELATED"/>
    <property type="match status" value="1"/>
</dbReference>
<dbReference type="GO" id="GO:0008168">
    <property type="term" value="F:methyltransferase activity"/>
    <property type="evidence" value="ECO:0007669"/>
    <property type="project" value="UniProtKB-KW"/>
</dbReference>
<evidence type="ECO:0000259" key="1">
    <source>
        <dbReference type="Pfam" id="PF08241"/>
    </source>
</evidence>
<name>A0ABS3CBM3_9BACT</name>
<organism evidence="2 3">
    <name type="scientific">Algoriphagus pacificus</name>
    <dbReference type="NCBI Taxonomy" id="2811234"/>
    <lineage>
        <taxon>Bacteria</taxon>
        <taxon>Pseudomonadati</taxon>
        <taxon>Bacteroidota</taxon>
        <taxon>Cytophagia</taxon>
        <taxon>Cytophagales</taxon>
        <taxon>Cyclobacteriaceae</taxon>
        <taxon>Algoriphagus</taxon>
    </lineage>
</organism>
<dbReference type="Proteomes" id="UP000664480">
    <property type="component" value="Unassembled WGS sequence"/>
</dbReference>
<dbReference type="RefSeq" id="WP_206585151.1">
    <property type="nucleotide sequence ID" value="NZ_JAFKCU010000001.1"/>
</dbReference>
<evidence type="ECO:0000313" key="2">
    <source>
        <dbReference type="EMBL" id="MBN7814506.1"/>
    </source>
</evidence>
<dbReference type="GO" id="GO:0032259">
    <property type="term" value="P:methylation"/>
    <property type="evidence" value="ECO:0007669"/>
    <property type="project" value="UniProtKB-KW"/>
</dbReference>
<keyword evidence="3" id="KW-1185">Reference proteome</keyword>
<dbReference type="InterPro" id="IPR013216">
    <property type="entry name" value="Methyltransf_11"/>
</dbReference>
<gene>
    <name evidence="2" type="ORF">J0A69_03655</name>
</gene>
<dbReference type="SUPFAM" id="SSF53335">
    <property type="entry name" value="S-adenosyl-L-methionine-dependent methyltransferases"/>
    <property type="match status" value="1"/>
</dbReference>
<accession>A0ABS3CBM3</accession>
<reference evidence="2 3" key="1">
    <citation type="submission" date="2021-03" db="EMBL/GenBank/DDBJ databases">
        <title>novel species isolated from a fishpond in China.</title>
        <authorList>
            <person name="Lu H."/>
            <person name="Cai Z."/>
        </authorList>
    </citation>
    <scope>NUCLEOTIDE SEQUENCE [LARGE SCALE GENOMIC DNA]</scope>
    <source>
        <strain evidence="2 3">YJ13C</strain>
    </source>
</reference>
<dbReference type="Pfam" id="PF08241">
    <property type="entry name" value="Methyltransf_11"/>
    <property type="match status" value="1"/>
</dbReference>
<protein>
    <submittedName>
        <fullName evidence="2">Methyltransferase domain-containing protein</fullName>
    </submittedName>
</protein>
<dbReference type="CDD" id="cd02440">
    <property type="entry name" value="AdoMet_MTases"/>
    <property type="match status" value="1"/>
</dbReference>
<keyword evidence="2" id="KW-0808">Transferase</keyword>
<dbReference type="Gene3D" id="3.40.50.150">
    <property type="entry name" value="Vaccinia Virus protein VP39"/>
    <property type="match status" value="1"/>
</dbReference>
<sequence>MTSYIHGYVPEEQERLLDQAGVLAPLIYPAIDFHGCKHILEIGSGVGAQTQVLLSLFRDMKITCVDAVESQIEKAKSNLSGNDSRLSFLVQDARNLDLPRKFDGAFLCWVLEHIPNPQLVLESLIKSLQPGAKIWITEVFNSSFYFQPALSGLTNYYEKYNSFHKSLDGDPDIGAKLGNMLSKAGFKEITLSHGGFHLSQHDPESLNKIIKYWKGLMKSGAAAMISSNWITEEEVNAMEKDLDQIASDENAVFYYQFVQANATVF</sequence>
<feature type="domain" description="Methyltransferase type 11" evidence="1">
    <location>
        <begin position="40"/>
        <end position="135"/>
    </location>
</feature>
<comment type="caution">
    <text evidence="2">The sequence shown here is derived from an EMBL/GenBank/DDBJ whole genome shotgun (WGS) entry which is preliminary data.</text>
</comment>
<evidence type="ECO:0000313" key="3">
    <source>
        <dbReference type="Proteomes" id="UP000664480"/>
    </source>
</evidence>
<proteinExistence type="predicted"/>